<protein>
    <submittedName>
        <fullName evidence="1">(2Fe-2S)-binding protein</fullName>
    </submittedName>
</protein>
<evidence type="ECO:0000313" key="1">
    <source>
        <dbReference type="EMBL" id="KQH84249.1"/>
    </source>
</evidence>
<keyword evidence="2" id="KW-1185">Reference proteome</keyword>
<dbReference type="InParanoid" id="A0A0Q2M857"/>
<dbReference type="GO" id="GO:0051537">
    <property type="term" value="F:2 iron, 2 sulfur cluster binding"/>
    <property type="evidence" value="ECO:0007669"/>
    <property type="project" value="InterPro"/>
</dbReference>
<dbReference type="Proteomes" id="UP000051221">
    <property type="component" value="Unassembled WGS sequence"/>
</dbReference>
<name>A0A0Q2M857_VIBFU</name>
<dbReference type="InterPro" id="IPR023998">
    <property type="entry name" value="FCR-like"/>
</dbReference>
<gene>
    <name evidence="1" type="ORF">AMR76_18650</name>
</gene>
<dbReference type="AlphaFoldDB" id="A0A0Q2M857"/>
<dbReference type="RefSeq" id="WP_055466843.1">
    <property type="nucleotide sequence ID" value="NZ_CAWQRI010000131.1"/>
</dbReference>
<dbReference type="EMBL" id="LKHS01000020">
    <property type="protein sequence ID" value="KQH84249.1"/>
    <property type="molecule type" value="Genomic_DNA"/>
</dbReference>
<sequence length="255" mass="29141">MNKVSTQSQAAFESLFHYAQQLTPYLDGRVGVAQAGEEAIALERHNGDTFAAIYDEIKAASPEAGQAYWLTRTWGLLCWQPVYLSFLSVYTQKALPDFTRMTQYRRPLFVAGFSFEPHEWQHGNRTQLIHRVAHQLTTLFEQYRAEMNEFVRIRPGFTQHLLADMLLSCLVKLQQLRPHYSNAQILTQARVWLAAFDLPDKHLSSLKLDPKSQQLTLVRSSCCLVYKCSGRKVCPDCPRAAVNKQAQALELTLVH</sequence>
<accession>A0A0Q2M857</accession>
<evidence type="ECO:0000313" key="2">
    <source>
        <dbReference type="Proteomes" id="UP000051221"/>
    </source>
</evidence>
<reference evidence="1 2" key="1">
    <citation type="submission" date="2015-08" db="EMBL/GenBank/DDBJ databases">
        <title>Antibacterial properties of a collection of Vibrionaceae strains.</title>
        <authorList>
            <person name="Giubergia S."/>
        </authorList>
    </citation>
    <scope>NUCLEOTIDE SEQUENCE [LARGE SCALE GENOMIC DNA]</scope>
    <source>
        <strain evidence="1 2">S0821</strain>
    </source>
</reference>
<comment type="caution">
    <text evidence="1">The sequence shown here is derived from an EMBL/GenBank/DDBJ whole genome shotgun (WGS) entry which is preliminary data.</text>
</comment>
<organism evidence="1 2">
    <name type="scientific">Vibrio furnissii</name>
    <dbReference type="NCBI Taxonomy" id="29494"/>
    <lineage>
        <taxon>Bacteria</taxon>
        <taxon>Pseudomonadati</taxon>
        <taxon>Pseudomonadota</taxon>
        <taxon>Gammaproteobacteria</taxon>
        <taxon>Vibrionales</taxon>
        <taxon>Vibrionaceae</taxon>
        <taxon>Vibrio</taxon>
    </lineage>
</organism>
<dbReference type="NCBIfam" id="TIGR03950">
    <property type="entry name" value="sidero_Fe_reduc"/>
    <property type="match status" value="1"/>
</dbReference>
<proteinExistence type="predicted"/>